<evidence type="ECO:0000313" key="3">
    <source>
        <dbReference type="EMBL" id="QQP58275.1"/>
    </source>
</evidence>
<dbReference type="PROSITE" id="PS00028">
    <property type="entry name" value="ZINC_FINGER_C2H2_1"/>
    <property type="match status" value="1"/>
</dbReference>
<gene>
    <name evidence="3" type="ORF">FKW44_003537</name>
</gene>
<dbReference type="InterPro" id="IPR013087">
    <property type="entry name" value="Znf_C2H2_type"/>
</dbReference>
<dbReference type="OrthoDB" id="6382784at2759"/>
<keyword evidence="4" id="KW-1185">Reference proteome</keyword>
<dbReference type="EMBL" id="CP045891">
    <property type="protein sequence ID" value="QQP58275.1"/>
    <property type="molecule type" value="Genomic_DNA"/>
</dbReference>
<reference evidence="4" key="1">
    <citation type="submission" date="2021-01" db="EMBL/GenBank/DDBJ databases">
        <title>Caligus Genome Assembly.</title>
        <authorList>
            <person name="Gallardo-Escarate C."/>
        </authorList>
    </citation>
    <scope>NUCLEOTIDE SEQUENCE [LARGE SCALE GENOMIC DNA]</scope>
</reference>
<protein>
    <recommendedName>
        <fullName evidence="2">C2H2-type domain-containing protein</fullName>
    </recommendedName>
</protein>
<feature type="region of interest" description="Disordered" evidence="1">
    <location>
        <begin position="1"/>
        <end position="46"/>
    </location>
</feature>
<dbReference type="AlphaFoldDB" id="A0A7T8KLR5"/>
<feature type="compositionally biased region" description="Basic and acidic residues" evidence="1">
    <location>
        <begin position="34"/>
        <end position="44"/>
    </location>
</feature>
<dbReference type="SMART" id="SM00355">
    <property type="entry name" value="ZnF_C2H2"/>
    <property type="match status" value="3"/>
</dbReference>
<evidence type="ECO:0000313" key="4">
    <source>
        <dbReference type="Proteomes" id="UP000595437"/>
    </source>
</evidence>
<evidence type="ECO:0000256" key="1">
    <source>
        <dbReference type="SAM" id="MobiDB-lite"/>
    </source>
</evidence>
<name>A0A7T8KLR5_CALRO</name>
<sequence>DSRAPQAPPLVNSFNEGSASPSPPPPAQIKRRRASDNEDGRFNEDGLLLPKGNAVSNVLYARRLPSPPIVRKDEENRRLYCPLCAQPFGYVFGLECHLLSVHYEDLKLLKDGDRLDDGEFIPRLCPVCRAQFLKEGLVVRHLVVDHPDFVTKIVNSSSNSDLNCRFCDQKFLHRHLRLFMIHLEQKHTKDLEGIIGIRSTVRSEVKTFTSPLALRHHRPRDGEDYLDRFRDENHHYYEIDSGKIVYPAGGGPSITKVDESNSFLTLRKK</sequence>
<feature type="non-terminal residue" evidence="3">
    <location>
        <position position="1"/>
    </location>
</feature>
<evidence type="ECO:0000259" key="2">
    <source>
        <dbReference type="PROSITE" id="PS00028"/>
    </source>
</evidence>
<accession>A0A7T8KLR5</accession>
<dbReference type="Proteomes" id="UP000595437">
    <property type="component" value="Chromosome 2"/>
</dbReference>
<feature type="domain" description="C2H2-type" evidence="2">
    <location>
        <begin position="81"/>
        <end position="102"/>
    </location>
</feature>
<proteinExistence type="predicted"/>
<organism evidence="3 4">
    <name type="scientific">Caligus rogercresseyi</name>
    <name type="common">Sea louse</name>
    <dbReference type="NCBI Taxonomy" id="217165"/>
    <lineage>
        <taxon>Eukaryota</taxon>
        <taxon>Metazoa</taxon>
        <taxon>Ecdysozoa</taxon>
        <taxon>Arthropoda</taxon>
        <taxon>Crustacea</taxon>
        <taxon>Multicrustacea</taxon>
        <taxon>Hexanauplia</taxon>
        <taxon>Copepoda</taxon>
        <taxon>Siphonostomatoida</taxon>
        <taxon>Caligidae</taxon>
        <taxon>Caligus</taxon>
    </lineage>
</organism>